<evidence type="ECO:0000313" key="1">
    <source>
        <dbReference type="EMBL" id="CAE0749155.1"/>
    </source>
</evidence>
<accession>A0A7S4AZQ2</accession>
<dbReference type="AlphaFoldDB" id="A0A7S4AZQ2"/>
<reference evidence="1" key="1">
    <citation type="submission" date="2021-01" db="EMBL/GenBank/DDBJ databases">
        <authorList>
            <person name="Corre E."/>
            <person name="Pelletier E."/>
            <person name="Niang G."/>
            <person name="Scheremetjew M."/>
            <person name="Finn R."/>
            <person name="Kale V."/>
            <person name="Holt S."/>
            <person name="Cochrane G."/>
            <person name="Meng A."/>
            <person name="Brown T."/>
            <person name="Cohen L."/>
        </authorList>
    </citation>
    <scope>NUCLEOTIDE SEQUENCE</scope>
    <source>
        <strain evidence="1">CCMP645</strain>
    </source>
</reference>
<gene>
    <name evidence="1" type="ORF">PCAR00345_LOCUS1737</name>
</gene>
<sequence>MSDHANEPSCSKPSAEDSLQLFLDSTDFDDMFDFFMQTSKEDSPRFTSSISCSGTSVAIAGDDAGEPGVTAETPPIPPDEELVRVQVQAPAGPGQRILPNEWQSWRLKLDKKQEAELKNRAAAFWTRETQAASMRRAMWASSNLPIARIKRIIQSGLVRPLVKNLAINCRNSSQLATASKRCSGMPRRCWAETLRKLSLSSLSC</sequence>
<protein>
    <submittedName>
        <fullName evidence="1">Uncharacterized protein</fullName>
    </submittedName>
</protein>
<dbReference type="EMBL" id="HBIZ01003224">
    <property type="protein sequence ID" value="CAE0749155.1"/>
    <property type="molecule type" value="Transcribed_RNA"/>
</dbReference>
<name>A0A7S4AZQ2_CHRCT</name>
<proteinExistence type="predicted"/>
<organism evidence="1">
    <name type="scientific">Chrysotila carterae</name>
    <name type="common">Marine alga</name>
    <name type="synonym">Syracosphaera carterae</name>
    <dbReference type="NCBI Taxonomy" id="13221"/>
    <lineage>
        <taxon>Eukaryota</taxon>
        <taxon>Haptista</taxon>
        <taxon>Haptophyta</taxon>
        <taxon>Prymnesiophyceae</taxon>
        <taxon>Isochrysidales</taxon>
        <taxon>Isochrysidaceae</taxon>
        <taxon>Chrysotila</taxon>
    </lineage>
</organism>